<evidence type="ECO:0000256" key="2">
    <source>
        <dbReference type="ARBA" id="ARBA00006375"/>
    </source>
</evidence>
<keyword evidence="5" id="KW-0677">Repeat</keyword>
<keyword evidence="3 8" id="KW-0813">Transport</keyword>
<dbReference type="KEGG" id="epa:110242736"/>
<dbReference type="InterPro" id="IPR018108">
    <property type="entry name" value="MCP_transmembrane"/>
</dbReference>
<evidence type="ECO:0000256" key="8">
    <source>
        <dbReference type="RuleBase" id="RU000488"/>
    </source>
</evidence>
<accession>A0A913YLR6</accession>
<dbReference type="EnsemblMetazoa" id="XM_028660172.1">
    <property type="protein sequence ID" value="XP_028515973.1"/>
    <property type="gene ID" value="LOC110242736"/>
</dbReference>
<evidence type="ECO:0000256" key="5">
    <source>
        <dbReference type="ARBA" id="ARBA00022737"/>
    </source>
</evidence>
<evidence type="ECO:0000256" key="6">
    <source>
        <dbReference type="ARBA" id="ARBA00023136"/>
    </source>
</evidence>
<dbReference type="Gene3D" id="1.50.40.10">
    <property type="entry name" value="Mitochondrial carrier domain"/>
    <property type="match status" value="2"/>
</dbReference>
<comment type="similarity">
    <text evidence="2 8">Belongs to the mitochondrial carrier (TC 2.A.29) family.</text>
</comment>
<evidence type="ECO:0000256" key="3">
    <source>
        <dbReference type="ARBA" id="ARBA00022448"/>
    </source>
</evidence>
<evidence type="ECO:0000256" key="7">
    <source>
        <dbReference type="PROSITE-ProRule" id="PRU00282"/>
    </source>
</evidence>
<protein>
    <recommendedName>
        <fullName evidence="11">Mitochondrial thiamine pyrophosphate carrier</fullName>
    </recommendedName>
</protein>
<evidence type="ECO:0008006" key="11">
    <source>
        <dbReference type="Google" id="ProtNLM"/>
    </source>
</evidence>
<feature type="repeat" description="Solcar" evidence="7">
    <location>
        <begin position="110"/>
        <end position="187"/>
    </location>
</feature>
<keyword evidence="4 7" id="KW-0812">Transmembrane</keyword>
<proteinExistence type="inferred from homology"/>
<dbReference type="GO" id="GO:0055085">
    <property type="term" value="P:transmembrane transport"/>
    <property type="evidence" value="ECO:0007669"/>
    <property type="project" value="InterPro"/>
</dbReference>
<dbReference type="Pfam" id="PF00153">
    <property type="entry name" value="Mito_carr"/>
    <property type="match status" value="3"/>
</dbReference>
<dbReference type="SUPFAM" id="SSF103506">
    <property type="entry name" value="Mitochondrial carrier"/>
    <property type="match status" value="2"/>
</dbReference>
<dbReference type="InterPro" id="IPR002067">
    <property type="entry name" value="MCP"/>
</dbReference>
<evidence type="ECO:0000256" key="1">
    <source>
        <dbReference type="ARBA" id="ARBA00004141"/>
    </source>
</evidence>
<dbReference type="PROSITE" id="PS50920">
    <property type="entry name" value="SOLCAR"/>
    <property type="match status" value="3"/>
</dbReference>
<feature type="repeat" description="Solcar" evidence="7">
    <location>
        <begin position="203"/>
        <end position="298"/>
    </location>
</feature>
<sequence length="317" mass="35081">MVGFDPNRVEKGLTSSQCGICGSIAGALTRVIAQPLDVVKIRFQLQVEPTYSGTSHKPTGKYTGVGQAFKLVYKEEGVPALWKGHVPAQILSIAYGYFQKYTGVGQAFKLVYKEEGVPALWKGHVPAQILSIAYGYFQVYSSLMEAARMMYTIEGPTAFYKGLVPSLLQIFPYAGMQFGSYTLLKMIWDYTFDIKKHNPYKPADIIESLFCGAVSGMISKGIILPIDIVKKRIQVQGFQEARANFGKVPEYTGLVDCVQSIMKYEGIAGLFKGLAPSTIKAGVSLGITFCAYEQCLHLMRHLIHDDMEDHVKDLTSR</sequence>
<keyword evidence="10" id="KW-1185">Reference proteome</keyword>
<dbReference type="OMA" id="MYVCYGA"/>
<organism evidence="9 10">
    <name type="scientific">Exaiptasia diaphana</name>
    <name type="common">Tropical sea anemone</name>
    <name type="synonym">Aiptasia pulchella</name>
    <dbReference type="NCBI Taxonomy" id="2652724"/>
    <lineage>
        <taxon>Eukaryota</taxon>
        <taxon>Metazoa</taxon>
        <taxon>Cnidaria</taxon>
        <taxon>Anthozoa</taxon>
        <taxon>Hexacorallia</taxon>
        <taxon>Actiniaria</taxon>
        <taxon>Aiptasiidae</taxon>
        <taxon>Exaiptasia</taxon>
    </lineage>
</organism>
<evidence type="ECO:0000313" key="9">
    <source>
        <dbReference type="EnsemblMetazoa" id="XP_028515973.1"/>
    </source>
</evidence>
<dbReference type="AlphaFoldDB" id="A0A913YLR6"/>
<dbReference type="GeneID" id="110242736"/>
<dbReference type="PANTHER" id="PTHR24089">
    <property type="entry name" value="SOLUTE CARRIER FAMILY 25"/>
    <property type="match status" value="1"/>
</dbReference>
<reference evidence="9" key="1">
    <citation type="submission" date="2022-11" db="UniProtKB">
        <authorList>
            <consortium name="EnsemblMetazoa"/>
        </authorList>
    </citation>
    <scope>IDENTIFICATION</scope>
</reference>
<dbReference type="GO" id="GO:0016020">
    <property type="term" value="C:membrane"/>
    <property type="evidence" value="ECO:0007669"/>
    <property type="project" value="UniProtKB-SubCell"/>
</dbReference>
<dbReference type="Proteomes" id="UP000887567">
    <property type="component" value="Unplaced"/>
</dbReference>
<dbReference type="RefSeq" id="XP_028515973.1">
    <property type="nucleotide sequence ID" value="XM_028660172.1"/>
</dbReference>
<name>A0A913YLR6_EXADI</name>
<comment type="subcellular location">
    <subcellularLocation>
        <location evidence="1">Membrane</location>
        <topology evidence="1">Multi-pass membrane protein</topology>
    </subcellularLocation>
</comment>
<dbReference type="PRINTS" id="PR00926">
    <property type="entry name" value="MITOCARRIER"/>
</dbReference>
<dbReference type="InterPro" id="IPR023395">
    <property type="entry name" value="MCP_dom_sf"/>
</dbReference>
<evidence type="ECO:0000313" key="10">
    <source>
        <dbReference type="Proteomes" id="UP000887567"/>
    </source>
</evidence>
<feature type="repeat" description="Solcar" evidence="7">
    <location>
        <begin position="13"/>
        <end position="109"/>
    </location>
</feature>
<evidence type="ECO:0000256" key="4">
    <source>
        <dbReference type="ARBA" id="ARBA00022692"/>
    </source>
</evidence>
<dbReference type="OrthoDB" id="18574at2759"/>
<keyword evidence="6 7" id="KW-0472">Membrane</keyword>